<evidence type="ECO:0000256" key="1">
    <source>
        <dbReference type="SAM" id="MobiDB-lite"/>
    </source>
</evidence>
<proteinExistence type="predicted"/>
<name>A0A4Y2KBB6_ARAVE</name>
<dbReference type="Proteomes" id="UP000499080">
    <property type="component" value="Unassembled WGS sequence"/>
</dbReference>
<feature type="region of interest" description="Disordered" evidence="1">
    <location>
        <begin position="1"/>
        <end position="20"/>
    </location>
</feature>
<evidence type="ECO:0000313" key="2">
    <source>
        <dbReference type="EMBL" id="GBM99993.1"/>
    </source>
</evidence>
<organism evidence="2 3">
    <name type="scientific">Araneus ventricosus</name>
    <name type="common">Orbweaver spider</name>
    <name type="synonym">Epeira ventricosa</name>
    <dbReference type="NCBI Taxonomy" id="182803"/>
    <lineage>
        <taxon>Eukaryota</taxon>
        <taxon>Metazoa</taxon>
        <taxon>Ecdysozoa</taxon>
        <taxon>Arthropoda</taxon>
        <taxon>Chelicerata</taxon>
        <taxon>Arachnida</taxon>
        <taxon>Araneae</taxon>
        <taxon>Araneomorphae</taxon>
        <taxon>Entelegynae</taxon>
        <taxon>Araneoidea</taxon>
        <taxon>Araneidae</taxon>
        <taxon>Araneus</taxon>
    </lineage>
</organism>
<sequence length="114" mass="12341">MSRGQAAGQHKYWHPSPSFRIKPAGGRLAATYHTTGSRHGGSSGNWVLNLEPSGPEAETLPLGHCGPFHKSKSIAYIYIPLFLSILKSSVEATGGYGKISEQFWAGDFYCLNTT</sequence>
<evidence type="ECO:0000313" key="3">
    <source>
        <dbReference type="Proteomes" id="UP000499080"/>
    </source>
</evidence>
<protein>
    <submittedName>
        <fullName evidence="2">Uncharacterized protein</fullName>
    </submittedName>
</protein>
<accession>A0A4Y2KBB6</accession>
<comment type="caution">
    <text evidence="2">The sequence shown here is derived from an EMBL/GenBank/DDBJ whole genome shotgun (WGS) entry which is preliminary data.</text>
</comment>
<keyword evidence="3" id="KW-1185">Reference proteome</keyword>
<dbReference type="EMBL" id="BGPR01004471">
    <property type="protein sequence ID" value="GBM99993.1"/>
    <property type="molecule type" value="Genomic_DNA"/>
</dbReference>
<reference evidence="2 3" key="1">
    <citation type="journal article" date="2019" name="Sci. Rep.">
        <title>Orb-weaving spider Araneus ventricosus genome elucidates the spidroin gene catalogue.</title>
        <authorList>
            <person name="Kono N."/>
            <person name="Nakamura H."/>
            <person name="Ohtoshi R."/>
            <person name="Moran D.A.P."/>
            <person name="Shinohara A."/>
            <person name="Yoshida Y."/>
            <person name="Fujiwara M."/>
            <person name="Mori M."/>
            <person name="Tomita M."/>
            <person name="Arakawa K."/>
        </authorList>
    </citation>
    <scope>NUCLEOTIDE SEQUENCE [LARGE SCALE GENOMIC DNA]</scope>
</reference>
<dbReference type="AlphaFoldDB" id="A0A4Y2KBB6"/>
<gene>
    <name evidence="2" type="ORF">AVEN_77591_1</name>
</gene>